<evidence type="ECO:0000313" key="3">
    <source>
        <dbReference type="EMBL" id="GMI38514.1"/>
    </source>
</evidence>
<feature type="signal peptide" evidence="2">
    <location>
        <begin position="1"/>
        <end position="15"/>
    </location>
</feature>
<evidence type="ECO:0000256" key="1">
    <source>
        <dbReference type="SAM" id="MobiDB-lite"/>
    </source>
</evidence>
<keyword evidence="4" id="KW-1185">Reference proteome</keyword>
<proteinExistence type="predicted"/>
<reference evidence="3 4" key="1">
    <citation type="journal article" date="2023" name="Commun. Biol.">
        <title>Genome analysis of Parmales, the sister group of diatoms, reveals the evolutionary specialization of diatoms from phago-mixotrophs to photoautotrophs.</title>
        <authorList>
            <person name="Ban H."/>
            <person name="Sato S."/>
            <person name="Yoshikawa S."/>
            <person name="Yamada K."/>
            <person name="Nakamura Y."/>
            <person name="Ichinomiya M."/>
            <person name="Sato N."/>
            <person name="Blanc-Mathieu R."/>
            <person name="Endo H."/>
            <person name="Kuwata A."/>
            <person name="Ogata H."/>
        </authorList>
    </citation>
    <scope>NUCLEOTIDE SEQUENCE [LARGE SCALE GENOMIC DNA]</scope>
</reference>
<protein>
    <submittedName>
        <fullName evidence="3">Uncharacterized protein</fullName>
    </submittedName>
</protein>
<feature type="chain" id="PRO_5045474374" evidence="2">
    <location>
        <begin position="16"/>
        <end position="320"/>
    </location>
</feature>
<comment type="caution">
    <text evidence="3">The sequence shown here is derived from an EMBL/GenBank/DDBJ whole genome shotgun (WGS) entry which is preliminary data.</text>
</comment>
<dbReference type="EMBL" id="BRYB01000828">
    <property type="protein sequence ID" value="GMI38514.1"/>
    <property type="molecule type" value="Genomic_DNA"/>
</dbReference>
<name>A0ABQ6N3E5_9STRA</name>
<keyword evidence="2" id="KW-0732">Signal</keyword>
<gene>
    <name evidence="3" type="ORF">TeGR_g6716</name>
</gene>
<evidence type="ECO:0000313" key="4">
    <source>
        <dbReference type="Proteomes" id="UP001165060"/>
    </source>
</evidence>
<accession>A0ABQ6N3E5</accession>
<organism evidence="3 4">
    <name type="scientific">Tetraparma gracilis</name>
    <dbReference type="NCBI Taxonomy" id="2962635"/>
    <lineage>
        <taxon>Eukaryota</taxon>
        <taxon>Sar</taxon>
        <taxon>Stramenopiles</taxon>
        <taxon>Ochrophyta</taxon>
        <taxon>Bolidophyceae</taxon>
        <taxon>Parmales</taxon>
        <taxon>Triparmaceae</taxon>
        <taxon>Tetraparma</taxon>
    </lineage>
</organism>
<feature type="region of interest" description="Disordered" evidence="1">
    <location>
        <begin position="199"/>
        <end position="224"/>
    </location>
</feature>
<evidence type="ECO:0000256" key="2">
    <source>
        <dbReference type="SAM" id="SignalP"/>
    </source>
</evidence>
<sequence length="320" mass="33285">MMLLLLSCLASCCLGSASLRASPALDDLLAPSPPGAAAEPRRLASLNDRLYVKHLDGLYQTGFLQHGWPRLGVDGGQCECCGCGPMACSQCTDKMIRKCCTGAGYFAGPTDADAQGIVDRAAVDSIKAEIIKGRLAALEHPGLDPDEAYWDVAAAHWDADEGLQLEIHERLPGVLAPEYVLATFIDFLSAGPADAGVEYNPTRMPSDPTDPDGGANGDDNDADGLMAVDPDGGVPTRYGDEYNPTRPPHDGSGMPHLGFLTMNAAGELSVESPGGSSNGVGGQCDCCGCGPIDCDKCTQKVMDKCCPSMGFTGDAEVEGP</sequence>
<dbReference type="Proteomes" id="UP001165060">
    <property type="component" value="Unassembled WGS sequence"/>
</dbReference>